<sequence length="583" mass="66799">MKLFFTNLKIKKKFILAFVISALIPQTILGIILFLNLRAIALENAIKDTRKNVEDVKIKLMDIVQNAVDISNKLYLDKKLLNILSTEYEDISKIYDDYISYTELSNLMSIYNKNIHAIKIYAFNPTLLDTGEIVKVDDYTKNQEWFKEAIKGDGKILWELVFDNNPFRPQYYFSLIRLIKNSYGERIGVMVIYIKKEKLEEVLSLHLNTLVITDKGIIVAAKDKDLVGKKLNFNFSSQDGKLIENVNIDGQRTMAILGTISASESGSSFLKVISFFSKKEIFKRVNKITFITFVLILVNSLVSLLLMLLFSKLITDRIAILNKKVNEISHGNLDAQINILGNDEIGQLTENIKTMAKNIKNLIDQVYLAEVQKQQIIAKQREIQFEMLCSQINPHFLFNTLEAIRMKAFCTGQYEIAQVVYLLSNLLRKSIEMTIDLITLEKEIEIVKEFLEIQKFRFGNKIDYKIEVQDDLLSSKVLPFIIQPLVENSIRHGIEPMIGKGTIEIKVFEKDGTIKIIVTDNGAGMPKEKLEEVLQSLDSKDKSHVGLKNVYHRLKLFYGEEAKIFINSELGKGTSVEIQIPKR</sequence>
<dbReference type="PANTHER" id="PTHR34220">
    <property type="entry name" value="SENSOR HISTIDINE KINASE YPDA"/>
    <property type="match status" value="1"/>
</dbReference>
<dbReference type="SMART" id="SM00304">
    <property type="entry name" value="HAMP"/>
    <property type="match status" value="1"/>
</dbReference>
<evidence type="ECO:0000256" key="4">
    <source>
        <dbReference type="ARBA" id="ARBA00022553"/>
    </source>
</evidence>
<dbReference type="Gene3D" id="6.10.340.10">
    <property type="match status" value="1"/>
</dbReference>
<feature type="transmembrane region" description="Helical" evidence="8">
    <location>
        <begin position="14"/>
        <end position="37"/>
    </location>
</feature>
<evidence type="ECO:0000256" key="1">
    <source>
        <dbReference type="ARBA" id="ARBA00000085"/>
    </source>
</evidence>
<dbReference type="GO" id="GO:0000155">
    <property type="term" value="F:phosphorelay sensor kinase activity"/>
    <property type="evidence" value="ECO:0007669"/>
    <property type="project" value="InterPro"/>
</dbReference>
<dbReference type="Pfam" id="PF02518">
    <property type="entry name" value="HATPase_c"/>
    <property type="match status" value="1"/>
</dbReference>
<evidence type="ECO:0000313" key="11">
    <source>
        <dbReference type="EMBL" id="AZT89867.1"/>
    </source>
</evidence>
<dbReference type="PANTHER" id="PTHR34220:SF7">
    <property type="entry name" value="SENSOR HISTIDINE KINASE YPDA"/>
    <property type="match status" value="1"/>
</dbReference>
<feature type="domain" description="HAMP" evidence="10">
    <location>
        <begin position="312"/>
        <end position="364"/>
    </location>
</feature>
<dbReference type="InterPro" id="IPR005467">
    <property type="entry name" value="His_kinase_dom"/>
</dbReference>
<keyword evidence="8" id="KW-1133">Transmembrane helix</keyword>
<dbReference type="GO" id="GO:0016020">
    <property type="term" value="C:membrane"/>
    <property type="evidence" value="ECO:0007669"/>
    <property type="project" value="UniProtKB-SubCell"/>
</dbReference>
<reference evidence="11 12" key="1">
    <citation type="submission" date="2018-12" db="EMBL/GenBank/DDBJ databases">
        <title>Genome sequence from the cellulolytic species, Caldicellulosiruptor changbaiensis.</title>
        <authorList>
            <person name="Blumer-Schuette S.E."/>
            <person name="Mendoza C."/>
        </authorList>
    </citation>
    <scope>NUCLEOTIDE SEQUENCE [LARGE SCALE GENOMIC DNA]</scope>
    <source>
        <strain evidence="11 12">CBS-Z</strain>
    </source>
</reference>
<keyword evidence="6 11" id="KW-0418">Kinase</keyword>
<name>A0A3T0D499_9FIRM</name>
<dbReference type="KEGG" id="ccha:ELD05_03885"/>
<evidence type="ECO:0000256" key="6">
    <source>
        <dbReference type="ARBA" id="ARBA00022777"/>
    </source>
</evidence>
<protein>
    <recommendedName>
        <fullName evidence="3">histidine kinase</fullName>
        <ecNumber evidence="3">2.7.13.3</ecNumber>
    </recommendedName>
</protein>
<evidence type="ECO:0000313" key="12">
    <source>
        <dbReference type="Proteomes" id="UP000282930"/>
    </source>
</evidence>
<accession>A0A3T0D499</accession>
<dbReference type="InterPro" id="IPR050640">
    <property type="entry name" value="Bact_2-comp_sensor_kinase"/>
</dbReference>
<evidence type="ECO:0000256" key="2">
    <source>
        <dbReference type="ARBA" id="ARBA00004370"/>
    </source>
</evidence>
<keyword evidence="4" id="KW-0597">Phosphoprotein</keyword>
<proteinExistence type="predicted"/>
<keyword evidence="8" id="KW-0472">Membrane</keyword>
<dbReference type="EMBL" id="CP034791">
    <property type="protein sequence ID" value="AZT89867.1"/>
    <property type="molecule type" value="Genomic_DNA"/>
</dbReference>
<dbReference type="PROSITE" id="PS50109">
    <property type="entry name" value="HIS_KIN"/>
    <property type="match status" value="1"/>
</dbReference>
<comment type="catalytic activity">
    <reaction evidence="1">
        <text>ATP + protein L-histidine = ADP + protein N-phospho-L-histidine.</text>
        <dbReference type="EC" id="2.7.13.3"/>
    </reaction>
</comment>
<dbReference type="InterPro" id="IPR003594">
    <property type="entry name" value="HATPase_dom"/>
</dbReference>
<evidence type="ECO:0000256" key="7">
    <source>
        <dbReference type="ARBA" id="ARBA00023012"/>
    </source>
</evidence>
<dbReference type="Pfam" id="PF06580">
    <property type="entry name" value="His_kinase"/>
    <property type="match status" value="1"/>
</dbReference>
<dbReference type="AlphaFoldDB" id="A0A3T0D499"/>
<evidence type="ECO:0000259" key="10">
    <source>
        <dbReference type="PROSITE" id="PS50885"/>
    </source>
</evidence>
<evidence type="ECO:0000259" key="9">
    <source>
        <dbReference type="PROSITE" id="PS50109"/>
    </source>
</evidence>
<dbReference type="SUPFAM" id="SSF158472">
    <property type="entry name" value="HAMP domain-like"/>
    <property type="match status" value="1"/>
</dbReference>
<evidence type="ECO:0000256" key="3">
    <source>
        <dbReference type="ARBA" id="ARBA00012438"/>
    </source>
</evidence>
<dbReference type="InterPro" id="IPR010559">
    <property type="entry name" value="Sig_transdc_His_kin_internal"/>
</dbReference>
<dbReference type="SUPFAM" id="SSF55874">
    <property type="entry name" value="ATPase domain of HSP90 chaperone/DNA topoisomerase II/histidine kinase"/>
    <property type="match status" value="1"/>
</dbReference>
<evidence type="ECO:0000256" key="8">
    <source>
        <dbReference type="SAM" id="Phobius"/>
    </source>
</evidence>
<dbReference type="Gene3D" id="3.30.565.10">
    <property type="entry name" value="Histidine kinase-like ATPase, C-terminal domain"/>
    <property type="match status" value="1"/>
</dbReference>
<dbReference type="Proteomes" id="UP000282930">
    <property type="component" value="Chromosome"/>
</dbReference>
<dbReference type="EC" id="2.7.13.3" evidence="3"/>
<comment type="subcellular location">
    <subcellularLocation>
        <location evidence="2">Membrane</location>
    </subcellularLocation>
</comment>
<organism evidence="11 12">
    <name type="scientific">Caldicellulosiruptor changbaiensis</name>
    <dbReference type="NCBI Taxonomy" id="1222016"/>
    <lineage>
        <taxon>Bacteria</taxon>
        <taxon>Bacillati</taxon>
        <taxon>Bacillota</taxon>
        <taxon>Bacillota incertae sedis</taxon>
        <taxon>Caldicellulosiruptorales</taxon>
        <taxon>Caldicellulosiruptoraceae</taxon>
        <taxon>Caldicellulosiruptor</taxon>
    </lineage>
</organism>
<keyword evidence="5" id="KW-0808">Transferase</keyword>
<gene>
    <name evidence="11" type="ORF">ELD05_03885</name>
</gene>
<dbReference type="PROSITE" id="PS50885">
    <property type="entry name" value="HAMP"/>
    <property type="match status" value="1"/>
</dbReference>
<dbReference type="SMART" id="SM00387">
    <property type="entry name" value="HATPase_c"/>
    <property type="match status" value="1"/>
</dbReference>
<keyword evidence="7" id="KW-0902">Two-component regulatory system</keyword>
<dbReference type="CDD" id="cd06225">
    <property type="entry name" value="HAMP"/>
    <property type="match status" value="1"/>
</dbReference>
<dbReference type="Pfam" id="PF00672">
    <property type="entry name" value="HAMP"/>
    <property type="match status" value="1"/>
</dbReference>
<feature type="transmembrane region" description="Helical" evidence="8">
    <location>
        <begin position="288"/>
        <end position="310"/>
    </location>
</feature>
<dbReference type="InterPro" id="IPR036890">
    <property type="entry name" value="HATPase_C_sf"/>
</dbReference>
<keyword evidence="8" id="KW-0812">Transmembrane</keyword>
<evidence type="ECO:0000256" key="5">
    <source>
        <dbReference type="ARBA" id="ARBA00022679"/>
    </source>
</evidence>
<feature type="domain" description="Histidine kinase" evidence="9">
    <location>
        <begin position="481"/>
        <end position="583"/>
    </location>
</feature>
<dbReference type="RefSeq" id="WP_127351439.1">
    <property type="nucleotide sequence ID" value="NZ_CP034791.1"/>
</dbReference>
<dbReference type="InterPro" id="IPR003660">
    <property type="entry name" value="HAMP_dom"/>
</dbReference>
<keyword evidence="12" id="KW-1185">Reference proteome</keyword>